<protein>
    <recommendedName>
        <fullName evidence="11">Glycosyltransferase RgtA/B/C/D-like domain-containing protein</fullName>
    </recommendedName>
</protein>
<name>A0A426U489_9CHLR</name>
<dbReference type="GO" id="GO:0005886">
    <property type="term" value="C:plasma membrane"/>
    <property type="evidence" value="ECO:0007669"/>
    <property type="project" value="UniProtKB-SubCell"/>
</dbReference>
<dbReference type="GO" id="GO:0016763">
    <property type="term" value="F:pentosyltransferase activity"/>
    <property type="evidence" value="ECO:0007669"/>
    <property type="project" value="TreeGrafter"/>
</dbReference>
<dbReference type="EMBL" id="RSAS01000245">
    <property type="protein sequence ID" value="RRR74705.1"/>
    <property type="molecule type" value="Genomic_DNA"/>
</dbReference>
<evidence type="ECO:0000256" key="8">
    <source>
        <dbReference type="SAM" id="Phobius"/>
    </source>
</evidence>
<gene>
    <name evidence="9" type="ORF">EI684_06435</name>
</gene>
<keyword evidence="4" id="KW-0808">Transferase</keyword>
<evidence type="ECO:0000313" key="9">
    <source>
        <dbReference type="EMBL" id="RRR74705.1"/>
    </source>
</evidence>
<feature type="transmembrane region" description="Helical" evidence="8">
    <location>
        <begin position="382"/>
        <end position="406"/>
    </location>
</feature>
<evidence type="ECO:0000256" key="1">
    <source>
        <dbReference type="ARBA" id="ARBA00004651"/>
    </source>
</evidence>
<evidence type="ECO:0000256" key="7">
    <source>
        <dbReference type="ARBA" id="ARBA00023136"/>
    </source>
</evidence>
<keyword evidence="2" id="KW-1003">Cell membrane</keyword>
<keyword evidence="6 8" id="KW-1133">Transmembrane helix</keyword>
<evidence type="ECO:0000256" key="3">
    <source>
        <dbReference type="ARBA" id="ARBA00022676"/>
    </source>
</evidence>
<organism evidence="9 10">
    <name type="scientific">Candidatus Viridilinea halotolerans</name>
    <dbReference type="NCBI Taxonomy" id="2491704"/>
    <lineage>
        <taxon>Bacteria</taxon>
        <taxon>Bacillati</taxon>
        <taxon>Chloroflexota</taxon>
        <taxon>Chloroflexia</taxon>
        <taxon>Chloroflexales</taxon>
        <taxon>Chloroflexineae</taxon>
        <taxon>Oscillochloridaceae</taxon>
        <taxon>Candidatus Viridilinea</taxon>
    </lineage>
</organism>
<dbReference type="GO" id="GO:0009103">
    <property type="term" value="P:lipopolysaccharide biosynthetic process"/>
    <property type="evidence" value="ECO:0007669"/>
    <property type="project" value="UniProtKB-ARBA"/>
</dbReference>
<evidence type="ECO:0000256" key="2">
    <source>
        <dbReference type="ARBA" id="ARBA00022475"/>
    </source>
</evidence>
<evidence type="ECO:0008006" key="11">
    <source>
        <dbReference type="Google" id="ProtNLM"/>
    </source>
</evidence>
<dbReference type="Proteomes" id="UP000280307">
    <property type="component" value="Unassembled WGS sequence"/>
</dbReference>
<feature type="transmembrane region" description="Helical" evidence="8">
    <location>
        <begin position="153"/>
        <end position="172"/>
    </location>
</feature>
<feature type="transmembrane region" description="Helical" evidence="8">
    <location>
        <begin position="308"/>
        <end position="328"/>
    </location>
</feature>
<comment type="caution">
    <text evidence="9">The sequence shown here is derived from an EMBL/GenBank/DDBJ whole genome shotgun (WGS) entry which is preliminary data.</text>
</comment>
<keyword evidence="3" id="KW-0328">Glycosyltransferase</keyword>
<feature type="transmembrane region" description="Helical" evidence="8">
    <location>
        <begin position="13"/>
        <end position="31"/>
    </location>
</feature>
<accession>A0A426U489</accession>
<evidence type="ECO:0000256" key="6">
    <source>
        <dbReference type="ARBA" id="ARBA00022989"/>
    </source>
</evidence>
<feature type="transmembrane region" description="Helical" evidence="8">
    <location>
        <begin position="252"/>
        <end position="269"/>
    </location>
</feature>
<evidence type="ECO:0000313" key="10">
    <source>
        <dbReference type="Proteomes" id="UP000280307"/>
    </source>
</evidence>
<sequence length="520" mass="57810">MTTNPSPPPRRPWLGWTIFTLGLLLVGLWNLDGPQMWWDEGWTLSVARHWAEQGHYGRLRLDEPVTAGLSASYTTTLPVGISMRIFGVGLWQGRLFGVFCSVGVVLLLAALAQQLYGRGAAVATTFVALAMTMHPQIHPILQGRQVLAEMPMLLYLLAGYLCLALSLSGRWWGLAPAALCLGTAWISKGQTMPFLVASLLVPLLVALFARRWRVAGGFALALIGSYAVAQSWPLLATLFLFNPNLPAEPVEGLLAVVAVVLTPFHRMFALRNMLLFGLPTLLGLAWGLWLLWREREQARVDDLDAAGWYMHLALLAFVGSWVAWFLVFSVGVPRYMATPVVVASMLVAELLRALTAGFQFGVSMERLIQLLTLRHPSWAGGGALLALFFVAAAMSFTGLTFVRFYAEDERAAQRVANALNALPDDTRIETYESELHFLLEHPYHFPQDQIHVDLNYRSLLGEQVEINYDPLVADPAYLVVGRFTRDNQLYEPILATDAFALAWEDGVYAVYRRVRERGRG</sequence>
<feature type="transmembrane region" description="Helical" evidence="8">
    <location>
        <begin position="93"/>
        <end position="113"/>
    </location>
</feature>
<reference evidence="9 10" key="1">
    <citation type="submission" date="2018-12" db="EMBL/GenBank/DDBJ databases">
        <title>Genome Sequence of Candidatus Viridilinea halotolerans isolated from saline sulfide-rich spring.</title>
        <authorList>
            <person name="Grouzdev D.S."/>
            <person name="Burganskaya E.I."/>
            <person name="Krutkina M.S."/>
            <person name="Sukhacheva M.V."/>
            <person name="Gorlenko V.M."/>
        </authorList>
    </citation>
    <scope>NUCLEOTIDE SEQUENCE [LARGE SCALE GENOMIC DNA]</scope>
    <source>
        <strain evidence="9">Chok-6</strain>
    </source>
</reference>
<feature type="transmembrane region" description="Helical" evidence="8">
    <location>
        <begin position="274"/>
        <end position="292"/>
    </location>
</feature>
<feature type="transmembrane region" description="Helical" evidence="8">
    <location>
        <begin position="216"/>
        <end position="240"/>
    </location>
</feature>
<dbReference type="PANTHER" id="PTHR33908:SF11">
    <property type="entry name" value="MEMBRANE PROTEIN"/>
    <property type="match status" value="1"/>
</dbReference>
<evidence type="ECO:0000256" key="4">
    <source>
        <dbReference type="ARBA" id="ARBA00022679"/>
    </source>
</evidence>
<feature type="transmembrane region" description="Helical" evidence="8">
    <location>
        <begin position="192"/>
        <end position="209"/>
    </location>
</feature>
<evidence type="ECO:0000256" key="5">
    <source>
        <dbReference type="ARBA" id="ARBA00022692"/>
    </source>
</evidence>
<dbReference type="PANTHER" id="PTHR33908">
    <property type="entry name" value="MANNOSYLTRANSFERASE YKCB-RELATED"/>
    <property type="match status" value="1"/>
</dbReference>
<proteinExistence type="predicted"/>
<comment type="subcellular location">
    <subcellularLocation>
        <location evidence="1">Cell membrane</location>
        <topology evidence="1">Multi-pass membrane protein</topology>
    </subcellularLocation>
</comment>
<keyword evidence="5 8" id="KW-0812">Transmembrane</keyword>
<dbReference type="AlphaFoldDB" id="A0A426U489"/>
<feature type="transmembrane region" description="Helical" evidence="8">
    <location>
        <begin position="340"/>
        <end position="362"/>
    </location>
</feature>
<keyword evidence="7 8" id="KW-0472">Membrane</keyword>
<dbReference type="InterPro" id="IPR050297">
    <property type="entry name" value="LipidA_mod_glycosyltrf_83"/>
</dbReference>